<reference evidence="2 3" key="1">
    <citation type="journal article" date="2019" name="Indoor Air">
        <title>Impacts of indoor surface finishes on bacterial viability.</title>
        <authorList>
            <person name="Hu J."/>
            <person name="Maamar S.B."/>
            <person name="Glawe A.J."/>
            <person name="Gottel N."/>
            <person name="Gilbert J.A."/>
            <person name="Hartmann E.M."/>
        </authorList>
    </citation>
    <scope>NUCLEOTIDE SEQUENCE [LARGE SCALE GENOMIC DNA]</scope>
    <source>
        <strain evidence="2 3">AF060A6</strain>
    </source>
</reference>
<name>A0A4S3PRR3_9BACI</name>
<comment type="caution">
    <text evidence="2">The sequence shown here is derived from an EMBL/GenBank/DDBJ whole genome shotgun (WGS) entry which is preliminary data.</text>
</comment>
<gene>
    <name evidence="2" type="ORF">E1I69_11650</name>
</gene>
<protein>
    <submittedName>
        <fullName evidence="2">Uncharacterized protein</fullName>
    </submittedName>
</protein>
<keyword evidence="1" id="KW-0175">Coiled coil</keyword>
<evidence type="ECO:0000256" key="1">
    <source>
        <dbReference type="SAM" id="Coils"/>
    </source>
</evidence>
<feature type="coiled-coil region" evidence="1">
    <location>
        <begin position="45"/>
        <end position="72"/>
    </location>
</feature>
<evidence type="ECO:0000313" key="3">
    <source>
        <dbReference type="Proteomes" id="UP000306477"/>
    </source>
</evidence>
<organism evidence="2 3">
    <name type="scientific">Bacillus timonensis</name>
    <dbReference type="NCBI Taxonomy" id="1033734"/>
    <lineage>
        <taxon>Bacteria</taxon>
        <taxon>Bacillati</taxon>
        <taxon>Bacillota</taxon>
        <taxon>Bacilli</taxon>
        <taxon>Bacillales</taxon>
        <taxon>Bacillaceae</taxon>
        <taxon>Bacillus</taxon>
    </lineage>
</organism>
<accession>A0A4S3PRR3</accession>
<dbReference type="AlphaFoldDB" id="A0A4S3PRR3"/>
<dbReference type="EMBL" id="SLUB01000018">
    <property type="protein sequence ID" value="THE12349.1"/>
    <property type="molecule type" value="Genomic_DNA"/>
</dbReference>
<dbReference type="OrthoDB" id="2887155at2"/>
<sequence>MDKDPQLKEFLEQQIQWCKSQDHILEEIDIKLYEMKRIAEYALEHEFNSEKAKKLNGQLNELINEVHCLEKQLRTIVH</sequence>
<proteinExistence type="predicted"/>
<evidence type="ECO:0000313" key="2">
    <source>
        <dbReference type="EMBL" id="THE12349.1"/>
    </source>
</evidence>
<keyword evidence="3" id="KW-1185">Reference proteome</keyword>
<dbReference type="Proteomes" id="UP000306477">
    <property type="component" value="Unassembled WGS sequence"/>
</dbReference>